<name>A0ABR8Q673_9CLOT</name>
<evidence type="ECO:0000313" key="3">
    <source>
        <dbReference type="Proteomes" id="UP000640335"/>
    </source>
</evidence>
<evidence type="ECO:0000313" key="2">
    <source>
        <dbReference type="EMBL" id="MBD7915926.1"/>
    </source>
</evidence>
<accession>A0ABR8Q673</accession>
<dbReference type="RefSeq" id="WP_191750678.1">
    <property type="nucleotide sequence ID" value="NZ_JACSQZ010000050.1"/>
</dbReference>
<comment type="caution">
    <text evidence="2">The sequence shown here is derived from an EMBL/GenBank/DDBJ whole genome shotgun (WGS) entry which is preliminary data.</text>
</comment>
<proteinExistence type="predicted"/>
<protein>
    <submittedName>
        <fullName evidence="2">Uncharacterized protein</fullName>
    </submittedName>
</protein>
<organism evidence="2 3">
    <name type="scientific">Clostridium gallinarum</name>
    <dbReference type="NCBI Taxonomy" id="2762246"/>
    <lineage>
        <taxon>Bacteria</taxon>
        <taxon>Bacillati</taxon>
        <taxon>Bacillota</taxon>
        <taxon>Clostridia</taxon>
        <taxon>Eubacteriales</taxon>
        <taxon>Clostridiaceae</taxon>
        <taxon>Clostridium</taxon>
    </lineage>
</organism>
<sequence>MAVYIFLLIWGAIELVVGGIVSTKKRLIIIRGIVESFSYLNINFSIDKIKDIKRFSKWIGEVILVEGALYIFLASASIYFKMNVLIVLIFISIIEVLFFNIVNRGLENYIEK</sequence>
<keyword evidence="1" id="KW-0812">Transmembrane</keyword>
<dbReference type="EMBL" id="JACSQZ010000050">
    <property type="protein sequence ID" value="MBD7915926.1"/>
    <property type="molecule type" value="Genomic_DNA"/>
</dbReference>
<reference evidence="2 3" key="1">
    <citation type="submission" date="2020-08" db="EMBL/GenBank/DDBJ databases">
        <title>A Genomic Blueprint of the Chicken Gut Microbiome.</title>
        <authorList>
            <person name="Gilroy R."/>
            <person name="Ravi A."/>
            <person name="Getino M."/>
            <person name="Pursley I."/>
            <person name="Horton D.L."/>
            <person name="Alikhan N.-F."/>
            <person name="Baker D."/>
            <person name="Gharbi K."/>
            <person name="Hall N."/>
            <person name="Watson M."/>
            <person name="Adriaenssens E.M."/>
            <person name="Foster-Nyarko E."/>
            <person name="Jarju S."/>
            <person name="Secka A."/>
            <person name="Antonio M."/>
            <person name="Oren A."/>
            <person name="Chaudhuri R."/>
            <person name="La Ragione R.M."/>
            <person name="Hildebrand F."/>
            <person name="Pallen M.J."/>
        </authorList>
    </citation>
    <scope>NUCLEOTIDE SEQUENCE [LARGE SCALE GENOMIC DNA]</scope>
    <source>
        <strain evidence="2 3">Sa3CUN1</strain>
    </source>
</reference>
<keyword evidence="3" id="KW-1185">Reference proteome</keyword>
<feature type="transmembrane region" description="Helical" evidence="1">
    <location>
        <begin position="58"/>
        <end position="78"/>
    </location>
</feature>
<feature type="transmembrane region" description="Helical" evidence="1">
    <location>
        <begin position="84"/>
        <end position="102"/>
    </location>
</feature>
<keyword evidence="1" id="KW-0472">Membrane</keyword>
<dbReference type="Proteomes" id="UP000640335">
    <property type="component" value="Unassembled WGS sequence"/>
</dbReference>
<evidence type="ECO:0000256" key="1">
    <source>
        <dbReference type="SAM" id="Phobius"/>
    </source>
</evidence>
<gene>
    <name evidence="2" type="ORF">H9660_12295</name>
</gene>
<keyword evidence="1" id="KW-1133">Transmembrane helix</keyword>